<dbReference type="Proteomes" id="UP001314229">
    <property type="component" value="Unassembled WGS sequence"/>
</dbReference>
<evidence type="ECO:0000313" key="1">
    <source>
        <dbReference type="EMBL" id="CAK6981853.1"/>
    </source>
</evidence>
<organism evidence="1 2">
    <name type="scientific">Scomber scombrus</name>
    <name type="common">Atlantic mackerel</name>
    <name type="synonym">Scomber vernalis</name>
    <dbReference type="NCBI Taxonomy" id="13677"/>
    <lineage>
        <taxon>Eukaryota</taxon>
        <taxon>Metazoa</taxon>
        <taxon>Chordata</taxon>
        <taxon>Craniata</taxon>
        <taxon>Vertebrata</taxon>
        <taxon>Euteleostomi</taxon>
        <taxon>Actinopterygii</taxon>
        <taxon>Neopterygii</taxon>
        <taxon>Teleostei</taxon>
        <taxon>Neoteleostei</taxon>
        <taxon>Acanthomorphata</taxon>
        <taxon>Pelagiaria</taxon>
        <taxon>Scombriformes</taxon>
        <taxon>Scombridae</taxon>
        <taxon>Scomber</taxon>
    </lineage>
</organism>
<feature type="non-terminal residue" evidence="1">
    <location>
        <position position="54"/>
    </location>
</feature>
<feature type="non-terminal residue" evidence="1">
    <location>
        <position position="1"/>
    </location>
</feature>
<proteinExistence type="predicted"/>
<reference evidence="1 2" key="1">
    <citation type="submission" date="2024-01" db="EMBL/GenBank/DDBJ databases">
        <authorList>
            <person name="Alioto T."/>
            <person name="Alioto T."/>
            <person name="Gomez Garrido J."/>
        </authorList>
    </citation>
    <scope>NUCLEOTIDE SEQUENCE [LARGE SCALE GENOMIC DNA]</scope>
</reference>
<sequence>RPQCLSSRLLLASGCIYVSDYCAGCCCSAARLQTDDEKELWFEHQRNFRQQKQG</sequence>
<dbReference type="AlphaFoldDB" id="A0AAV1QE79"/>
<dbReference type="EMBL" id="CAWUFR010000907">
    <property type="protein sequence ID" value="CAK6981853.1"/>
    <property type="molecule type" value="Genomic_DNA"/>
</dbReference>
<gene>
    <name evidence="1" type="ORF">FSCOSCO3_A032595</name>
</gene>
<comment type="caution">
    <text evidence="1">The sequence shown here is derived from an EMBL/GenBank/DDBJ whole genome shotgun (WGS) entry which is preliminary data.</text>
</comment>
<name>A0AAV1QE79_SCOSC</name>
<protein>
    <submittedName>
        <fullName evidence="1">Uncharacterized protein</fullName>
    </submittedName>
</protein>
<evidence type="ECO:0000313" key="2">
    <source>
        <dbReference type="Proteomes" id="UP001314229"/>
    </source>
</evidence>
<accession>A0AAV1QE79</accession>
<keyword evidence="2" id="KW-1185">Reference proteome</keyword>